<keyword evidence="3" id="KW-0732">Signal</keyword>
<evidence type="ECO:0000256" key="1">
    <source>
        <dbReference type="SAM" id="MobiDB-lite"/>
    </source>
</evidence>
<reference evidence="4" key="1">
    <citation type="submission" date="2018-11" db="EMBL/GenBank/DDBJ databases">
        <authorList>
            <person name="Alioto T."/>
            <person name="Alioto T."/>
        </authorList>
    </citation>
    <scope>NUCLEOTIDE SEQUENCE</scope>
</reference>
<feature type="transmembrane region" description="Helical" evidence="2">
    <location>
        <begin position="83"/>
        <end position="106"/>
    </location>
</feature>
<evidence type="ECO:0000313" key="4">
    <source>
        <dbReference type="EMBL" id="VDI62315.1"/>
    </source>
</evidence>
<evidence type="ECO:0000256" key="3">
    <source>
        <dbReference type="SAM" id="SignalP"/>
    </source>
</evidence>
<feature type="chain" id="PRO_5032976252" evidence="3">
    <location>
        <begin position="21"/>
        <end position="362"/>
    </location>
</feature>
<dbReference type="EMBL" id="UYJE01008240">
    <property type="protein sequence ID" value="VDI62315.1"/>
    <property type="molecule type" value="Genomic_DNA"/>
</dbReference>
<dbReference type="AlphaFoldDB" id="A0A8B6GD07"/>
<organism evidence="4 5">
    <name type="scientific">Mytilus galloprovincialis</name>
    <name type="common">Mediterranean mussel</name>
    <dbReference type="NCBI Taxonomy" id="29158"/>
    <lineage>
        <taxon>Eukaryota</taxon>
        <taxon>Metazoa</taxon>
        <taxon>Spiralia</taxon>
        <taxon>Lophotrochozoa</taxon>
        <taxon>Mollusca</taxon>
        <taxon>Bivalvia</taxon>
        <taxon>Autobranchia</taxon>
        <taxon>Pteriomorphia</taxon>
        <taxon>Mytilida</taxon>
        <taxon>Mytiloidea</taxon>
        <taxon>Mytilidae</taxon>
        <taxon>Mytilinae</taxon>
        <taxon>Mytilus</taxon>
    </lineage>
</organism>
<feature type="region of interest" description="Disordered" evidence="1">
    <location>
        <begin position="193"/>
        <end position="233"/>
    </location>
</feature>
<protein>
    <submittedName>
        <fullName evidence="4">Uncharacterized protein</fullName>
    </submittedName>
</protein>
<feature type="signal peptide" evidence="3">
    <location>
        <begin position="1"/>
        <end position="20"/>
    </location>
</feature>
<evidence type="ECO:0000256" key="2">
    <source>
        <dbReference type="SAM" id="Phobius"/>
    </source>
</evidence>
<sequence length="362" mass="41583">MAAQYIFFVLLVSISQRADSEQCFLKTESCDIIEGCVKLPTTTKKTAQETSDITTYLRDLEQSTSEKGTDRNISVQGVLTTEILIIILTLSGIVLVFGVCLCFIFYKYKSAAKEKKPPINQIIPSPPHNGYAIEMEERLYDLIDESNMIDDHHVQQMASVYLDVIDESINTMNYESQNKVILNFPSQSIPTAAVKHQENKNDSSSLLGSNSTSPNDEDRQETTEDYINPYQPVLKRSPPIKEDYLTIPPLHKIDSSFHDTTGEKEKLFMHPRQLKLGASIRHFDYENMTNFDQTNMYTNLSNIRKQESVSCKYLNFERLQTEMSSEQEVKVSNSTDDYRLHYHNLFKAKSESDIFFKHSFQK</sequence>
<evidence type="ECO:0000313" key="5">
    <source>
        <dbReference type="Proteomes" id="UP000596742"/>
    </source>
</evidence>
<dbReference type="Proteomes" id="UP000596742">
    <property type="component" value="Unassembled WGS sequence"/>
</dbReference>
<keyword evidence="2" id="KW-1133">Transmembrane helix</keyword>
<proteinExistence type="predicted"/>
<gene>
    <name evidence="4" type="ORF">MGAL_10B004474</name>
</gene>
<keyword evidence="5" id="KW-1185">Reference proteome</keyword>
<comment type="caution">
    <text evidence="4">The sequence shown here is derived from an EMBL/GenBank/DDBJ whole genome shotgun (WGS) entry which is preliminary data.</text>
</comment>
<accession>A0A8B6GD07</accession>
<keyword evidence="2" id="KW-0812">Transmembrane</keyword>
<keyword evidence="2" id="KW-0472">Membrane</keyword>
<name>A0A8B6GD07_MYTGA</name>
<dbReference type="OrthoDB" id="10396787at2759"/>
<feature type="compositionally biased region" description="Low complexity" evidence="1">
    <location>
        <begin position="202"/>
        <end position="214"/>
    </location>
</feature>